<dbReference type="InterPro" id="IPR014044">
    <property type="entry name" value="CAP_dom"/>
</dbReference>
<evidence type="ECO:0000313" key="4">
    <source>
        <dbReference type="WBParaSite" id="HCON_00041680-00002"/>
    </source>
</evidence>
<evidence type="ECO:0000313" key="3">
    <source>
        <dbReference type="Proteomes" id="UP000025227"/>
    </source>
</evidence>
<dbReference type="PRINTS" id="PR00837">
    <property type="entry name" value="V5TPXLIKE"/>
</dbReference>
<evidence type="ECO:0000259" key="2">
    <source>
        <dbReference type="SMART" id="SM00198"/>
    </source>
</evidence>
<dbReference type="AlphaFoldDB" id="A0A912M071"/>
<feature type="region of interest" description="Disordered" evidence="1">
    <location>
        <begin position="36"/>
        <end position="86"/>
    </location>
</feature>
<accession>A0A912M071</accession>
<feature type="compositionally biased region" description="Low complexity" evidence="1">
    <location>
        <begin position="36"/>
        <end position="57"/>
    </location>
</feature>
<dbReference type="WBParaSite" id="HCON_00041680-00002">
    <property type="protein sequence ID" value="HCON_00041680-00002"/>
    <property type="gene ID" value="HCON_00041680"/>
</dbReference>
<feature type="domain" description="SCP" evidence="2">
    <location>
        <begin position="115"/>
        <end position="275"/>
    </location>
</feature>
<proteinExistence type="predicted"/>
<dbReference type="InterPro" id="IPR001283">
    <property type="entry name" value="CRISP-related"/>
</dbReference>
<name>A0A912M071_HAECO</name>
<organism evidence="3 4">
    <name type="scientific">Haemonchus contortus</name>
    <name type="common">Barber pole worm</name>
    <dbReference type="NCBI Taxonomy" id="6289"/>
    <lineage>
        <taxon>Eukaryota</taxon>
        <taxon>Metazoa</taxon>
        <taxon>Ecdysozoa</taxon>
        <taxon>Nematoda</taxon>
        <taxon>Chromadorea</taxon>
        <taxon>Rhabditida</taxon>
        <taxon>Rhabditina</taxon>
        <taxon>Rhabditomorpha</taxon>
        <taxon>Strongyloidea</taxon>
        <taxon>Trichostrongylidae</taxon>
        <taxon>Haemonchus</taxon>
    </lineage>
</organism>
<dbReference type="SUPFAM" id="SSF55797">
    <property type="entry name" value="PR-1-like"/>
    <property type="match status" value="1"/>
</dbReference>
<keyword evidence="3" id="KW-1185">Reference proteome</keyword>
<dbReference type="OrthoDB" id="5817383at2759"/>
<dbReference type="Proteomes" id="UP000025227">
    <property type="component" value="Unplaced"/>
</dbReference>
<sequence length="299" mass="31606">MVHGRTESCTMRSDHFRELASKKFLFSFFGATGGQETTTTAAGSTTTTAAGSTTTTAAGGGAANGTSSTNGTAAGNGTANSTTAAPVTTTTITTTTSTINGSEPANCDSTQLSSTIRQRFLDRHNELRGSLARGQGERNGAGGLAPPAANMYRMRYTCQAESFAQTHVNSCNDQVIPPEDRLSHKENVYRFEGGGGPADAAEAAMNNWWSQLANYGVPSNMQFTQQLRNRPVSNAITKWSKMAWWNNLQVGCAINQCDGFQLVVCMYSPGGNDVDKPIYNVGAPCSQCPGQCFDGLCSQ</sequence>
<reference evidence="4" key="1">
    <citation type="submission" date="2022-10" db="UniProtKB">
        <authorList>
            <consortium name="WormBaseParasite"/>
        </authorList>
    </citation>
    <scope>IDENTIFICATION</scope>
    <source>
        <strain evidence="4">MHco3</strain>
    </source>
</reference>
<evidence type="ECO:0000256" key="1">
    <source>
        <dbReference type="SAM" id="MobiDB-lite"/>
    </source>
</evidence>
<dbReference type="InterPro" id="IPR035940">
    <property type="entry name" value="CAP_sf"/>
</dbReference>
<dbReference type="PANTHER" id="PTHR10334">
    <property type="entry name" value="CYSTEINE-RICH SECRETORY PROTEIN-RELATED"/>
    <property type="match status" value="1"/>
</dbReference>
<dbReference type="Pfam" id="PF00188">
    <property type="entry name" value="CAP"/>
    <property type="match status" value="1"/>
</dbReference>
<dbReference type="SMART" id="SM00198">
    <property type="entry name" value="SCP"/>
    <property type="match status" value="1"/>
</dbReference>
<dbReference type="CDD" id="cd05380">
    <property type="entry name" value="CAP_euk"/>
    <property type="match status" value="1"/>
</dbReference>
<feature type="compositionally biased region" description="Low complexity" evidence="1">
    <location>
        <begin position="64"/>
        <end position="86"/>
    </location>
</feature>
<protein>
    <submittedName>
        <fullName evidence="4">SCP domain-containing protein</fullName>
    </submittedName>
</protein>
<dbReference type="Gene3D" id="3.40.33.10">
    <property type="entry name" value="CAP"/>
    <property type="match status" value="1"/>
</dbReference>